<dbReference type="InterPro" id="IPR020901">
    <property type="entry name" value="Prtase_inh_Kunz-CS"/>
</dbReference>
<feature type="compositionally biased region" description="Low complexity" evidence="10">
    <location>
        <begin position="2007"/>
        <end position="2020"/>
    </location>
</feature>
<sequence length="2740" mass="296628">MRGWRWAVWPITCRGGAGPGRAFLQEHACVCLRRSRGSAVQRSGRRAARLSLRGEAAQRSAGEGSTVRDGGKVAALPGDGRVFPWKRRSGHRDLQPWSSSGLSRCCFTLPAPPSLCSHLLHDTCSGGLRCLGLLWIRDLLFSSVCTQETVADIVFLVDGSWSIGTENFEQIRRFLSTLVSSFDVSPDHVRIGLVQYSNDPRTEFLLRSFQNKEDVLRSITVLPYKGGGTMTGKGLDFLLKQHFVEAAGSRAGGGVPQIAVVITDGKSQDEVKTHAEKLQSRGIILYAIGIKDADTTQLKEIAESRHVYSVSDFSALQDISQSIVQTLCTTVGEAKRQLGQLSPECARATVADIVFLVDGSSSIGIENFQEVRLFLRKVVSSLDVGPDKVRIGLAQYSDDPHQEFLLKDHSDTSSLLAAIERLPYRTGQTETGKAISFLLSRYFTEEAGSRANQQVPQIAVVITDGDSTDEVDAPAQELREQGVIVFGIGVGQANLQELQSIANRPAQRFLFTIDTYQALQRLTSSLLQTICVSMEDQRLALAEKFADIFFLVDSGIPQAEVKGLLTRLTNQLNFSASTYRLGLAQYSREVKVEFLLNKFSTKEEIQDFLKRFRLSRPPASEPRNLGAALEYASANFFTEEAGGRAAVGARQFLVVLSGKDSDDSVYKASRLIKSAGTTVIPVLTAAPTLRAIFKQQEADPDLTQDCRAAKVADIVFIIDQSGSIGTANFQLVRMFVHSIVSGLDVGQNRVRVGVVLYNDKAEALVYLNTFKNKQNLLNFIKILPYTGGGTKTGAALNFTRESVFTKDRGSRTSAGVQQVAVVITDGESQDSVREAAAFLRRSGVIVYSVGVENANEAELIQMATHPPNEHVFIVNSFAELTPLKLKLQKVLCYNILRQAVTAVGRSSAIKEGCVQTDEADIFFLIDHSGSIFPSDFQDMKKFIIEFIQTFRIGPQYVRIGVAKYADFPNLEFGLETYTDAQSLETAVEDIQQKGGGTETGRALSFMGPQFDKAKDSRGHKVPAYLVVITDGKSADQVKGPAELLRAKGVTIYAIGVKDADTEELQEISGDPRRMFFVNNFDALNPIKDNVITDICSADVCKDLPGDLIFLIDSSGSIYPEDYEKMKDFMKSVISRSFIGKNEQGMLLAIDGMRQLGGGTLTGDALTAVAQYFESASGGRPQLQQRLVVVTDGQAQDEVRGPAQALRDKGVKIYAIGVVDANTTQLLEISGSHDRMYSGRDFDALKDLESQVALQLCDPERDCKKTERADIIFLVDGSTSISLENFKSMQKFMLSIVNQTTVGQNLTRFGVLLYSNDPKMMFKLNQFNTRQEVFKAVSDLKPPSGDTYTGKALKFCLQFFSAENGGRAELQVPQILMVITDGDATDRNNLVEPSEALRGKGVSVFSIGVKGANMTQLEIMAGQDKAKVFFVDNFAALERLYKNITQELCSFTKPVCEKQQADLVFLVDQSGSIQTEDYALMKNFTTELVKSFSISQEMVRVGLAQFSSQFQQEFYLNRFSTEAEVSEHILDMTQTGGGTNIGLALREIRGYFESSRGSRRSEGISQNLVLITDGESQDDVEVPADELRALGIEMFAIGIGDVHDLELLQITGTPQRLFTVQNFGSLDNIKQKVVDTICKSKPNRDPSACTIDIAMGFDISTRRAPGQTLVSGHNKLQAFLPEIARYLSTVPRLCCTNTPVQSNLAYRVVSADGRVLYDFSFEAHNEDVLKKVMASSVSESTSFNSAMLRSFQEKFRAQSGAGVKVLLIFSDGLDENIMKLEQESDRLRQSGISALLVVALEGVRDTAQLQMVEFGRGFGYKLPLTIGMPSIGSTVLKQIDTVADRECCNVMCKCSGHEGLRGSRGPPGPKGGAGQKGYLASPGRRASLATGASQDRVDLRVCRDVLDPEARRGLRGSRGEDGEDGLDGVNGEQGMAGKDGARGQRGDPGDPGIPGIRGVQGLKGQRGLRGDLGQPGADNTDTGPKGERGNPGQPGAPGLDGRPGESGINGNQGPQGRQGPPGDKGPPGPTGSDGEPGSAGPSGTQGSMGTRGQPGQRGIPGFPGRQGDPGPAGPSGSGGRLGGNGRKGEQGEPGIPGAPGPQGPRGAAGQDGRDGFGPEGAKGVKGDPGFPGFPGLQGEAGLKGPKGLQGPKGSQARGGNSGLPGESGVNGDPGYPGHRGPRGSPGGRAMSECQLITYIRDNCACTSGTYARRRDARRRLRGFYQHVRSTTAASRLDCGVVPVPVDQPLPSPVADHSQCPAYPTELVFGLDMSDDVTPAAFERQRSALLALLEDVDVAESNCPSGARVAVVGFNQRSMHLIRFQDYRRKSQLIDAVRNIAPEKTKNKRFLGGAMRFVGQNLFKRVRAGMMVRKVAVFFSSGPTQDAEDVVTAVMEYRGLKIVPVVISLRNAPAVRAAVEVDDSGNSLFVLLGRPQSLLSDLKKVKNCAICYDPCRPSEDCAFVQDPPPPQQVDVDLAVVLDGSRESRRTSSPALSSCWARFWSSWPTCSSRAPLPAGTTLDYTLREVLPTAERTRRKRVLLTVLATRTAYEDRGALSSASRRAHCDGVALFVLTVGGRYNQTQVEELASSPVQQHLIHVDRLGAEGRGYAQRFFRVFLSALSKGTNQYPPLSLRAACSEGRGPARGDELDQSEVRGDGLVQASEVRFNEPQGALQLELTSLNLKDACLQPLDLGSCQDYAKMWFFSSTENNCAPFWYGGCGGNQNRFATEEECQNTCVEGQ</sequence>
<dbReference type="InterPro" id="IPR002035">
    <property type="entry name" value="VWF_A"/>
</dbReference>
<comment type="subcellular location">
    <subcellularLocation>
        <location evidence="1">Secreted</location>
        <location evidence="1">Extracellular space</location>
        <location evidence="1">Extracellular matrix</location>
    </subcellularLocation>
</comment>
<dbReference type="InterPro" id="IPR050525">
    <property type="entry name" value="ECM_Assembly_Org"/>
</dbReference>
<dbReference type="FunFam" id="3.40.50.410:FF:000004">
    <property type="entry name" value="collagen alpha-6(VI) chain"/>
    <property type="match status" value="3"/>
</dbReference>
<feature type="domain" description="VWFA" evidence="11">
    <location>
        <begin position="352"/>
        <end position="526"/>
    </location>
</feature>
<feature type="domain" description="VWFA" evidence="11">
    <location>
        <begin position="1651"/>
        <end position="1811"/>
    </location>
</feature>
<feature type="compositionally biased region" description="Low complexity" evidence="10">
    <location>
        <begin position="2141"/>
        <end position="2152"/>
    </location>
</feature>
<feature type="domain" description="VWFA" evidence="11">
    <location>
        <begin position="920"/>
        <end position="1090"/>
    </location>
</feature>
<feature type="compositionally biased region" description="Basic and acidic residues" evidence="10">
    <location>
        <begin position="1938"/>
        <end position="1947"/>
    </location>
</feature>
<evidence type="ECO:0000313" key="14">
    <source>
        <dbReference type="Proteomes" id="UP000283210"/>
    </source>
</evidence>
<keyword evidence="6" id="KW-0130">Cell adhesion</keyword>
<keyword evidence="9" id="KW-0325">Glycoprotein</keyword>
<feature type="domain" description="VWFA" evidence="11">
    <location>
        <begin position="1461"/>
        <end position="1632"/>
    </location>
</feature>
<dbReference type="Gene3D" id="3.40.50.410">
    <property type="entry name" value="von Willebrand factor, type A domain"/>
    <property type="match status" value="10"/>
</dbReference>
<feature type="domain" description="VWFA" evidence="11">
    <location>
        <begin position="152"/>
        <end position="323"/>
    </location>
</feature>
<evidence type="ECO:0000256" key="2">
    <source>
        <dbReference type="ARBA" id="ARBA00022525"/>
    </source>
</evidence>
<dbReference type="Pfam" id="PF00092">
    <property type="entry name" value="VWA"/>
    <property type="match status" value="9"/>
</dbReference>
<feature type="region of interest" description="Disordered" evidence="10">
    <location>
        <begin position="50"/>
        <end position="71"/>
    </location>
</feature>
<evidence type="ECO:0000256" key="6">
    <source>
        <dbReference type="ARBA" id="ARBA00022889"/>
    </source>
</evidence>
<dbReference type="CDD" id="cd01472">
    <property type="entry name" value="vWA_collagen"/>
    <property type="match status" value="2"/>
</dbReference>
<dbReference type="Gene3D" id="4.10.410.10">
    <property type="entry name" value="Pancreatic trypsin inhibitor Kunitz domain"/>
    <property type="match status" value="1"/>
</dbReference>
<feature type="domain" description="BPTI/Kunitz inhibitor" evidence="12">
    <location>
        <begin position="2686"/>
        <end position="2736"/>
    </location>
</feature>
<accession>A0A3S2PCN5</accession>
<name>A0A3S2PCN5_ORYJA</name>
<evidence type="ECO:0000259" key="12">
    <source>
        <dbReference type="PROSITE" id="PS50279"/>
    </source>
</evidence>
<evidence type="ECO:0000256" key="7">
    <source>
        <dbReference type="ARBA" id="ARBA00023119"/>
    </source>
</evidence>
<dbReference type="PROSITE" id="PS00280">
    <property type="entry name" value="BPTI_KUNITZ_1"/>
    <property type="match status" value="1"/>
</dbReference>
<keyword evidence="4" id="KW-0732">Signal</keyword>
<dbReference type="PANTHER" id="PTHR24020">
    <property type="entry name" value="COLLAGEN ALPHA"/>
    <property type="match status" value="1"/>
</dbReference>
<dbReference type="InterPro" id="IPR036880">
    <property type="entry name" value="Kunitz_BPTI_sf"/>
</dbReference>
<feature type="domain" description="VWFA" evidence="11">
    <location>
        <begin position="547"/>
        <end position="682"/>
    </location>
</feature>
<feature type="domain" description="VWFA" evidence="11">
    <location>
        <begin position="2264"/>
        <end position="2406"/>
    </location>
</feature>
<dbReference type="Pfam" id="PF01391">
    <property type="entry name" value="Collagen"/>
    <property type="match status" value="2"/>
</dbReference>
<dbReference type="Proteomes" id="UP000283210">
    <property type="component" value="Chromosome 16"/>
</dbReference>
<evidence type="ECO:0000256" key="9">
    <source>
        <dbReference type="ARBA" id="ARBA00023180"/>
    </source>
</evidence>
<feature type="domain" description="VWFA" evidence="11">
    <location>
        <begin position="1269"/>
        <end position="1443"/>
    </location>
</feature>
<organism evidence="13 14">
    <name type="scientific">Oryzias javanicus</name>
    <name type="common">Javanese ricefish</name>
    <name type="synonym">Aplocheilus javanicus</name>
    <dbReference type="NCBI Taxonomy" id="123683"/>
    <lineage>
        <taxon>Eukaryota</taxon>
        <taxon>Metazoa</taxon>
        <taxon>Chordata</taxon>
        <taxon>Craniata</taxon>
        <taxon>Vertebrata</taxon>
        <taxon>Euteleostomi</taxon>
        <taxon>Actinopterygii</taxon>
        <taxon>Neopterygii</taxon>
        <taxon>Teleostei</taxon>
        <taxon>Neoteleostei</taxon>
        <taxon>Acanthomorphata</taxon>
        <taxon>Ovalentaria</taxon>
        <taxon>Atherinomorphae</taxon>
        <taxon>Beloniformes</taxon>
        <taxon>Adrianichthyidae</taxon>
        <taxon>Oryziinae</taxon>
        <taxon>Oryzias</taxon>
    </lineage>
</organism>
<evidence type="ECO:0008006" key="15">
    <source>
        <dbReference type="Google" id="ProtNLM"/>
    </source>
</evidence>
<keyword evidence="5" id="KW-0677">Repeat</keyword>
<dbReference type="SUPFAM" id="SSF53300">
    <property type="entry name" value="vWA-like"/>
    <property type="match status" value="11"/>
</dbReference>
<keyword evidence="2" id="KW-0964">Secreted</keyword>
<evidence type="ECO:0000256" key="3">
    <source>
        <dbReference type="ARBA" id="ARBA00022530"/>
    </source>
</evidence>
<reference evidence="13 14" key="2">
    <citation type="submission" date="2019-01" db="EMBL/GenBank/DDBJ databases">
        <title>A chromosome length genome reference of the Java medaka (oryzias javanicus).</title>
        <authorList>
            <person name="Herpin A."/>
            <person name="Takehana Y."/>
            <person name="Naruse K."/>
            <person name="Ansai S."/>
            <person name="Kawaguchi M."/>
        </authorList>
    </citation>
    <scope>NUCLEOTIDE SEQUENCE [LARGE SCALE GENOMIC DNA]</scope>
    <source>
        <strain evidence="13">RS831</strain>
        <tissue evidence="13">Whole body</tissue>
    </source>
</reference>
<feature type="compositionally biased region" description="Gly residues" evidence="10">
    <location>
        <begin position="2072"/>
        <end position="2084"/>
    </location>
</feature>
<dbReference type="GO" id="GO:0007155">
    <property type="term" value="P:cell adhesion"/>
    <property type="evidence" value="ECO:0007669"/>
    <property type="project" value="UniProtKB-KW"/>
</dbReference>
<dbReference type="GO" id="GO:0005581">
    <property type="term" value="C:collagen trimer"/>
    <property type="evidence" value="ECO:0007669"/>
    <property type="project" value="UniProtKB-KW"/>
</dbReference>
<dbReference type="FunFam" id="3.40.50.410:FF:000118">
    <property type="entry name" value="Collagen type VI alpha 6 chain"/>
    <property type="match status" value="1"/>
</dbReference>
<evidence type="ECO:0000256" key="10">
    <source>
        <dbReference type="SAM" id="MobiDB-lite"/>
    </source>
</evidence>
<dbReference type="PRINTS" id="PR00759">
    <property type="entry name" value="BASICPTASE"/>
</dbReference>
<evidence type="ECO:0000256" key="4">
    <source>
        <dbReference type="ARBA" id="ARBA00022729"/>
    </source>
</evidence>
<dbReference type="PRINTS" id="PR00453">
    <property type="entry name" value="VWFADOMAIN"/>
</dbReference>
<dbReference type="CDD" id="cd01450">
    <property type="entry name" value="vWFA_subfamily_ECM"/>
    <property type="match status" value="2"/>
</dbReference>
<evidence type="ECO:0000256" key="8">
    <source>
        <dbReference type="ARBA" id="ARBA00023157"/>
    </source>
</evidence>
<keyword evidence="8" id="KW-1015">Disulfide bond</keyword>
<feature type="region of interest" description="Disordered" evidence="10">
    <location>
        <begin position="1911"/>
        <end position="2187"/>
    </location>
</feature>
<reference evidence="13 14" key="1">
    <citation type="submission" date="2018-11" db="EMBL/GenBank/DDBJ databases">
        <authorList>
            <person name="Lopez-Roques C."/>
            <person name="Donnadieu C."/>
            <person name="Bouchez O."/>
            <person name="Klopp C."/>
            <person name="Cabau C."/>
            <person name="Zahm M."/>
        </authorList>
    </citation>
    <scope>NUCLEOTIDE SEQUENCE [LARGE SCALE GENOMIC DNA]</scope>
    <source>
        <strain evidence="13">RS831</strain>
        <tissue evidence="13">Whole body</tissue>
    </source>
</reference>
<dbReference type="InterPro" id="IPR008160">
    <property type="entry name" value="Collagen"/>
</dbReference>
<dbReference type="FunFam" id="4.10.410.10:FF:000017">
    <property type="entry name" value="papilin isoform X2"/>
    <property type="match status" value="1"/>
</dbReference>
<keyword evidence="14" id="KW-1185">Reference proteome</keyword>
<dbReference type="PANTHER" id="PTHR24020:SF86">
    <property type="entry name" value="COLLAGEN, TYPE VI, ALPHA 4"/>
    <property type="match status" value="1"/>
</dbReference>
<dbReference type="Pfam" id="PF00014">
    <property type="entry name" value="Kunitz_BPTI"/>
    <property type="match status" value="1"/>
</dbReference>
<dbReference type="CDD" id="cd22631">
    <property type="entry name" value="Kunitz_collagen_alpha6_VI-like"/>
    <property type="match status" value="1"/>
</dbReference>
<evidence type="ECO:0000256" key="5">
    <source>
        <dbReference type="ARBA" id="ARBA00022737"/>
    </source>
</evidence>
<evidence type="ECO:0000256" key="1">
    <source>
        <dbReference type="ARBA" id="ARBA00004498"/>
    </source>
</evidence>
<dbReference type="EMBL" id="CM012452">
    <property type="protein sequence ID" value="RVE63296.1"/>
    <property type="molecule type" value="Genomic_DNA"/>
</dbReference>
<dbReference type="SMART" id="SM00131">
    <property type="entry name" value="KU"/>
    <property type="match status" value="1"/>
</dbReference>
<proteinExistence type="predicted"/>
<dbReference type="GO" id="GO:0004867">
    <property type="term" value="F:serine-type endopeptidase inhibitor activity"/>
    <property type="evidence" value="ECO:0007669"/>
    <property type="project" value="InterPro"/>
</dbReference>
<dbReference type="InterPro" id="IPR002223">
    <property type="entry name" value="Kunitz_BPTI"/>
</dbReference>
<evidence type="ECO:0000313" key="13">
    <source>
        <dbReference type="EMBL" id="RVE63296.1"/>
    </source>
</evidence>
<feature type="compositionally biased region" description="Polar residues" evidence="10">
    <location>
        <begin position="2040"/>
        <end position="2049"/>
    </location>
</feature>
<dbReference type="InterPro" id="IPR036465">
    <property type="entry name" value="vWFA_dom_sf"/>
</dbReference>
<feature type="domain" description="VWFA" evidence="11">
    <location>
        <begin position="713"/>
        <end position="887"/>
    </location>
</feature>
<keyword evidence="7" id="KW-0176">Collagen</keyword>
<dbReference type="PROSITE" id="PS50234">
    <property type="entry name" value="VWFA"/>
    <property type="match status" value="10"/>
</dbReference>
<gene>
    <name evidence="13" type="ORF">OJAV_G00164210</name>
</gene>
<dbReference type="SUPFAM" id="SSF57362">
    <property type="entry name" value="BPTI-like"/>
    <property type="match status" value="1"/>
</dbReference>
<keyword evidence="3" id="KW-0272">Extracellular matrix</keyword>
<dbReference type="OrthoDB" id="6132182at2759"/>
<dbReference type="SMART" id="SM00327">
    <property type="entry name" value="VWA"/>
    <property type="match status" value="10"/>
</dbReference>
<feature type="domain" description="VWFA" evidence="11">
    <location>
        <begin position="1106"/>
        <end position="1251"/>
    </location>
</feature>
<protein>
    <recommendedName>
        <fullName evidence="15">Collagen type VI alpha 6 chain</fullName>
    </recommendedName>
</protein>
<feature type="region of interest" description="Disordered" evidence="10">
    <location>
        <begin position="1857"/>
        <end position="1892"/>
    </location>
</feature>
<dbReference type="FunFam" id="3.40.50.410:FF:000001">
    <property type="entry name" value="Collagen, type XII, alpha 1"/>
    <property type="match status" value="2"/>
</dbReference>
<dbReference type="PROSITE" id="PS50279">
    <property type="entry name" value="BPTI_KUNITZ_2"/>
    <property type="match status" value="1"/>
</dbReference>
<evidence type="ECO:0000259" key="11">
    <source>
        <dbReference type="PROSITE" id="PS50234"/>
    </source>
</evidence>